<evidence type="ECO:0000256" key="1">
    <source>
        <dbReference type="SAM" id="MobiDB-lite"/>
    </source>
</evidence>
<gene>
    <name evidence="2" type="ORF">PoB_000243600</name>
</gene>
<proteinExistence type="predicted"/>
<dbReference type="Proteomes" id="UP000735302">
    <property type="component" value="Unassembled WGS sequence"/>
</dbReference>
<accession>A0AAV3XYM6</accession>
<comment type="caution">
    <text evidence="2">The sequence shown here is derived from an EMBL/GenBank/DDBJ whole genome shotgun (WGS) entry which is preliminary data.</text>
</comment>
<keyword evidence="3" id="KW-1185">Reference proteome</keyword>
<feature type="compositionally biased region" description="Low complexity" evidence="1">
    <location>
        <begin position="237"/>
        <end position="248"/>
    </location>
</feature>
<feature type="region of interest" description="Disordered" evidence="1">
    <location>
        <begin position="282"/>
        <end position="328"/>
    </location>
</feature>
<protein>
    <submittedName>
        <fullName evidence="2">Uncharacterized protein</fullName>
    </submittedName>
</protein>
<organism evidence="2 3">
    <name type="scientific">Plakobranchus ocellatus</name>
    <dbReference type="NCBI Taxonomy" id="259542"/>
    <lineage>
        <taxon>Eukaryota</taxon>
        <taxon>Metazoa</taxon>
        <taxon>Spiralia</taxon>
        <taxon>Lophotrochozoa</taxon>
        <taxon>Mollusca</taxon>
        <taxon>Gastropoda</taxon>
        <taxon>Heterobranchia</taxon>
        <taxon>Euthyneura</taxon>
        <taxon>Panpulmonata</taxon>
        <taxon>Sacoglossa</taxon>
        <taxon>Placobranchoidea</taxon>
        <taxon>Plakobranchidae</taxon>
        <taxon>Plakobranchus</taxon>
    </lineage>
</organism>
<feature type="region of interest" description="Disordered" evidence="1">
    <location>
        <begin position="110"/>
        <end position="132"/>
    </location>
</feature>
<feature type="compositionally biased region" description="Polar residues" evidence="1">
    <location>
        <begin position="218"/>
        <end position="236"/>
    </location>
</feature>
<dbReference type="AlphaFoldDB" id="A0AAV3XYM6"/>
<dbReference type="EMBL" id="BLXT01000311">
    <property type="protein sequence ID" value="GFN75930.1"/>
    <property type="molecule type" value="Genomic_DNA"/>
</dbReference>
<sequence>MDQSGFEPKPSLLMCLPPHYQLPRSLPAAPISSASLLSSKDKFYSDSRHVKNDVTSSMLSFQKYHHAASDGERDLPQSKLSADPLGYRGVAHLSPGSWKQDRLSMPLKSFGMRDKNSYSDSPRSPTRQADYDHHVRHKSLLPGHEGLLYHPYSLAGLVHNSTVMPSKPGVDSLNPPAMGHQGVKKEALSRASPLDQQRHDHHNNVQSEARAEQHNHSSDSGLNDSGTSVVSLDTSDSGVVSGLSGLSSHTNTSDDDTVAANTNSINCSAECFLNLSKLPTEGRACDADDTRKSGRGHNDDDDEDEIRVSSNDDDDDEDGLKSFESALLGSDGNGAEVAADCHKTKGMGQDMECKGGSGNGHAGSVGGVSHSKGQSNITSYFLENCPPFSFLSLFLLDFKEQNYLKY</sequence>
<feature type="compositionally biased region" description="Basic and acidic residues" evidence="1">
    <location>
        <begin position="283"/>
        <end position="298"/>
    </location>
</feature>
<feature type="compositionally biased region" description="Polar residues" evidence="1">
    <location>
        <begin position="118"/>
        <end position="127"/>
    </location>
</feature>
<feature type="region of interest" description="Disordered" evidence="1">
    <location>
        <begin position="166"/>
        <end position="254"/>
    </location>
</feature>
<reference evidence="2 3" key="1">
    <citation type="journal article" date="2021" name="Elife">
        <title>Chloroplast acquisition without the gene transfer in kleptoplastic sea slugs, Plakobranchus ocellatus.</title>
        <authorList>
            <person name="Maeda T."/>
            <person name="Takahashi S."/>
            <person name="Yoshida T."/>
            <person name="Shimamura S."/>
            <person name="Takaki Y."/>
            <person name="Nagai Y."/>
            <person name="Toyoda A."/>
            <person name="Suzuki Y."/>
            <person name="Arimoto A."/>
            <person name="Ishii H."/>
            <person name="Satoh N."/>
            <person name="Nishiyama T."/>
            <person name="Hasebe M."/>
            <person name="Maruyama T."/>
            <person name="Minagawa J."/>
            <person name="Obokata J."/>
            <person name="Shigenobu S."/>
        </authorList>
    </citation>
    <scope>NUCLEOTIDE SEQUENCE [LARGE SCALE GENOMIC DNA]</scope>
</reference>
<evidence type="ECO:0000313" key="3">
    <source>
        <dbReference type="Proteomes" id="UP000735302"/>
    </source>
</evidence>
<feature type="compositionally biased region" description="Acidic residues" evidence="1">
    <location>
        <begin position="299"/>
        <end position="318"/>
    </location>
</feature>
<evidence type="ECO:0000313" key="2">
    <source>
        <dbReference type="EMBL" id="GFN75930.1"/>
    </source>
</evidence>
<name>A0AAV3XYM6_9GAST</name>